<dbReference type="HOGENOM" id="CLU_2192974_0_0_5"/>
<gene>
    <name evidence="2" type="ordered locus">ELI_00590</name>
</gene>
<organism evidence="2 3">
    <name type="scientific">Erythrobacter litoralis (strain HTCC2594)</name>
    <dbReference type="NCBI Taxonomy" id="314225"/>
    <lineage>
        <taxon>Bacteria</taxon>
        <taxon>Pseudomonadati</taxon>
        <taxon>Pseudomonadota</taxon>
        <taxon>Alphaproteobacteria</taxon>
        <taxon>Sphingomonadales</taxon>
        <taxon>Erythrobacteraceae</taxon>
        <taxon>Erythrobacter/Porphyrobacter group</taxon>
        <taxon>Erythrobacter</taxon>
    </lineage>
</organism>
<sequence length="108" mass="11993">MFAASLLPFALLAQQATTPSDLPPAPPPERAETDPEKMRKIYVTDSQVAARTKVDHPLQPVCVRRLKPGSRVKAQTVCQDVAAWKAYVLAQDANFYEWDTAQRGLDVK</sequence>
<keyword evidence="3" id="KW-1185">Reference proteome</keyword>
<dbReference type="AlphaFoldDB" id="Q2NDN1"/>
<evidence type="ECO:0000313" key="3">
    <source>
        <dbReference type="Proteomes" id="UP000008808"/>
    </source>
</evidence>
<dbReference type="KEGG" id="eli:ELI_00590"/>
<accession>Q2NDN1</accession>
<dbReference type="EMBL" id="CP000157">
    <property type="protein sequence ID" value="ABC62210.1"/>
    <property type="molecule type" value="Genomic_DNA"/>
</dbReference>
<reference evidence="3" key="1">
    <citation type="journal article" date="2009" name="J. Bacteriol.">
        <title>Complete genome sequence of Erythrobacter litoralis HTCC2594.</title>
        <authorList>
            <person name="Oh H.M."/>
            <person name="Giovannoni S.J."/>
            <person name="Ferriera S."/>
            <person name="Johnson J."/>
            <person name="Cho J.C."/>
        </authorList>
    </citation>
    <scope>NUCLEOTIDE SEQUENCE [LARGE SCALE GENOMIC DNA]</scope>
    <source>
        <strain evidence="3">HTCC2594</strain>
    </source>
</reference>
<evidence type="ECO:0000313" key="2">
    <source>
        <dbReference type="EMBL" id="ABC62210.1"/>
    </source>
</evidence>
<protein>
    <submittedName>
        <fullName evidence="2">Uncharacterized protein</fullName>
    </submittedName>
</protein>
<dbReference type="RefSeq" id="WP_011413088.1">
    <property type="nucleotide sequence ID" value="NC_007722.1"/>
</dbReference>
<dbReference type="STRING" id="314225.ELI_00590"/>
<feature type="region of interest" description="Disordered" evidence="1">
    <location>
        <begin position="17"/>
        <end position="36"/>
    </location>
</feature>
<dbReference type="Proteomes" id="UP000008808">
    <property type="component" value="Chromosome"/>
</dbReference>
<evidence type="ECO:0000256" key="1">
    <source>
        <dbReference type="SAM" id="MobiDB-lite"/>
    </source>
</evidence>
<proteinExistence type="predicted"/>
<name>Q2NDN1_ERYLH</name>